<keyword evidence="3" id="KW-1185">Reference proteome</keyword>
<organism evidence="2 3">
    <name type="scientific">Petrolisthes cinctipes</name>
    <name type="common">Flat porcelain crab</name>
    <dbReference type="NCBI Taxonomy" id="88211"/>
    <lineage>
        <taxon>Eukaryota</taxon>
        <taxon>Metazoa</taxon>
        <taxon>Ecdysozoa</taxon>
        <taxon>Arthropoda</taxon>
        <taxon>Crustacea</taxon>
        <taxon>Multicrustacea</taxon>
        <taxon>Malacostraca</taxon>
        <taxon>Eumalacostraca</taxon>
        <taxon>Eucarida</taxon>
        <taxon>Decapoda</taxon>
        <taxon>Pleocyemata</taxon>
        <taxon>Anomura</taxon>
        <taxon>Galatheoidea</taxon>
        <taxon>Porcellanidae</taxon>
        <taxon>Petrolisthes</taxon>
    </lineage>
</organism>
<name>A0AAE1F037_PETCI</name>
<dbReference type="Proteomes" id="UP001286313">
    <property type="component" value="Unassembled WGS sequence"/>
</dbReference>
<feature type="chain" id="PRO_5041972383" evidence="1">
    <location>
        <begin position="23"/>
        <end position="151"/>
    </location>
</feature>
<dbReference type="AlphaFoldDB" id="A0AAE1F037"/>
<sequence length="151" mass="16895">MQKATTLLAVATLAWLVTGVSANQAAFPGQAVIVNGTQVMLEFTEKAWLYCYAEVPMEYQLHQCHIKWMRGYEDVDPWSVYITGPQVFSLGRGPHLLHSYLVFYPFVQIHTDVYTCVLTCNGVSIHQANISVSTSRLASESGMEKLSQLHL</sequence>
<dbReference type="EMBL" id="JAWQEG010003777">
    <property type="protein sequence ID" value="KAK3864526.1"/>
    <property type="molecule type" value="Genomic_DNA"/>
</dbReference>
<evidence type="ECO:0000313" key="3">
    <source>
        <dbReference type="Proteomes" id="UP001286313"/>
    </source>
</evidence>
<comment type="caution">
    <text evidence="2">The sequence shown here is derived from an EMBL/GenBank/DDBJ whole genome shotgun (WGS) entry which is preliminary data.</text>
</comment>
<evidence type="ECO:0000313" key="2">
    <source>
        <dbReference type="EMBL" id="KAK3864526.1"/>
    </source>
</evidence>
<reference evidence="2" key="1">
    <citation type="submission" date="2023-10" db="EMBL/GenBank/DDBJ databases">
        <title>Genome assemblies of two species of porcelain crab, Petrolisthes cinctipes and Petrolisthes manimaculis (Anomura: Porcellanidae).</title>
        <authorList>
            <person name="Angst P."/>
        </authorList>
    </citation>
    <scope>NUCLEOTIDE SEQUENCE</scope>
    <source>
        <strain evidence="2">PB745_01</strain>
        <tissue evidence="2">Gill</tissue>
    </source>
</reference>
<keyword evidence="1" id="KW-0732">Signal</keyword>
<gene>
    <name evidence="2" type="ORF">Pcinc_029794</name>
</gene>
<accession>A0AAE1F037</accession>
<proteinExistence type="predicted"/>
<protein>
    <submittedName>
        <fullName evidence="2">Uncharacterized protein</fullName>
    </submittedName>
</protein>
<evidence type="ECO:0000256" key="1">
    <source>
        <dbReference type="SAM" id="SignalP"/>
    </source>
</evidence>
<feature type="signal peptide" evidence="1">
    <location>
        <begin position="1"/>
        <end position="22"/>
    </location>
</feature>